<evidence type="ECO:0000256" key="5">
    <source>
        <dbReference type="ARBA" id="ARBA00023002"/>
    </source>
</evidence>
<keyword evidence="4" id="KW-0479">Metal-binding</keyword>
<comment type="cofactor">
    <cofactor evidence="1">
        <name>heme</name>
        <dbReference type="ChEBI" id="CHEBI:30413"/>
    </cofactor>
</comment>
<evidence type="ECO:0000256" key="3">
    <source>
        <dbReference type="ARBA" id="ARBA00022617"/>
    </source>
</evidence>
<evidence type="ECO:0000256" key="2">
    <source>
        <dbReference type="ARBA" id="ARBA00010617"/>
    </source>
</evidence>
<dbReference type="EMBL" id="JAMKFB020000011">
    <property type="protein sequence ID" value="KAL0181261.1"/>
    <property type="molecule type" value="Genomic_DNA"/>
</dbReference>
<keyword evidence="9" id="KW-1185">Reference proteome</keyword>
<feature type="non-terminal residue" evidence="8">
    <location>
        <position position="57"/>
    </location>
</feature>
<gene>
    <name evidence="8" type="ORF">M9458_023667</name>
</gene>
<proteinExistence type="inferred from homology"/>
<dbReference type="GO" id="GO:0004497">
    <property type="term" value="F:monooxygenase activity"/>
    <property type="evidence" value="ECO:0007669"/>
    <property type="project" value="UniProtKB-KW"/>
</dbReference>
<dbReference type="AlphaFoldDB" id="A0ABD0Q8P0"/>
<protein>
    <submittedName>
        <fullName evidence="8">Uncharacterized protein</fullName>
    </submittedName>
</protein>
<reference evidence="8 9" key="1">
    <citation type="submission" date="2024-05" db="EMBL/GenBank/DDBJ databases">
        <title>Genome sequencing and assembly of Indian major carp, Cirrhinus mrigala (Hamilton, 1822).</title>
        <authorList>
            <person name="Mohindra V."/>
            <person name="Chowdhury L.M."/>
            <person name="Lal K."/>
            <person name="Jena J.K."/>
        </authorList>
    </citation>
    <scope>NUCLEOTIDE SEQUENCE [LARGE SCALE GENOMIC DNA]</scope>
    <source>
        <strain evidence="8">CM1030</strain>
        <tissue evidence="8">Blood</tissue>
    </source>
</reference>
<keyword evidence="7" id="KW-0503">Monooxygenase</keyword>
<keyword evidence="5" id="KW-0560">Oxidoreductase</keyword>
<dbReference type="InterPro" id="IPR050479">
    <property type="entry name" value="CYP11_CYP27_families"/>
</dbReference>
<dbReference type="PANTHER" id="PTHR24279:SF121">
    <property type="entry name" value="CYTOCHROME P450 FAMILY 27 SUBFAMILY B MEMBER 1"/>
    <property type="match status" value="1"/>
</dbReference>
<feature type="non-terminal residue" evidence="8">
    <location>
        <position position="1"/>
    </location>
</feature>
<evidence type="ECO:0000313" key="9">
    <source>
        <dbReference type="Proteomes" id="UP001529510"/>
    </source>
</evidence>
<evidence type="ECO:0000256" key="6">
    <source>
        <dbReference type="ARBA" id="ARBA00023004"/>
    </source>
</evidence>
<dbReference type="GO" id="GO:0046872">
    <property type="term" value="F:metal ion binding"/>
    <property type="evidence" value="ECO:0007669"/>
    <property type="project" value="UniProtKB-KW"/>
</dbReference>
<dbReference type="Proteomes" id="UP001529510">
    <property type="component" value="Unassembled WGS sequence"/>
</dbReference>
<evidence type="ECO:0000313" key="8">
    <source>
        <dbReference type="EMBL" id="KAL0181261.1"/>
    </source>
</evidence>
<accession>A0ABD0Q8P0</accession>
<name>A0ABD0Q8P0_CIRMR</name>
<comment type="caution">
    <text evidence="8">The sequence shown here is derived from an EMBL/GenBank/DDBJ whole genome shotgun (WGS) entry which is preliminary data.</text>
</comment>
<organism evidence="8 9">
    <name type="scientific">Cirrhinus mrigala</name>
    <name type="common">Mrigala</name>
    <dbReference type="NCBI Taxonomy" id="683832"/>
    <lineage>
        <taxon>Eukaryota</taxon>
        <taxon>Metazoa</taxon>
        <taxon>Chordata</taxon>
        <taxon>Craniata</taxon>
        <taxon>Vertebrata</taxon>
        <taxon>Euteleostomi</taxon>
        <taxon>Actinopterygii</taxon>
        <taxon>Neopterygii</taxon>
        <taxon>Teleostei</taxon>
        <taxon>Ostariophysi</taxon>
        <taxon>Cypriniformes</taxon>
        <taxon>Cyprinidae</taxon>
        <taxon>Labeoninae</taxon>
        <taxon>Labeonini</taxon>
        <taxon>Cirrhinus</taxon>
    </lineage>
</organism>
<comment type="similarity">
    <text evidence="2">Belongs to the cytochrome P450 family.</text>
</comment>
<dbReference type="PANTHER" id="PTHR24279">
    <property type="entry name" value="CYTOCHROME P450"/>
    <property type="match status" value="1"/>
</dbReference>
<evidence type="ECO:0000256" key="1">
    <source>
        <dbReference type="ARBA" id="ARBA00001971"/>
    </source>
</evidence>
<evidence type="ECO:0000256" key="4">
    <source>
        <dbReference type="ARBA" id="ARBA00022723"/>
    </source>
</evidence>
<evidence type="ECO:0000256" key="7">
    <source>
        <dbReference type="ARBA" id="ARBA00023033"/>
    </source>
</evidence>
<sequence>ISSVLFESRIGCLDPVVPVETERFIQSINTMFVMTLLTMAMPQWLHRLLPKPWETFC</sequence>
<keyword evidence="6" id="KW-0408">Iron</keyword>
<keyword evidence="3" id="KW-0349">Heme</keyword>